<keyword evidence="2" id="KW-0328">Glycosyltransferase</keyword>
<evidence type="ECO:0000256" key="9">
    <source>
        <dbReference type="ARBA" id="ARBA00032370"/>
    </source>
</evidence>
<keyword evidence="4 16" id="KW-0812">Transmembrane</keyword>
<dbReference type="PANTHER" id="PTHR30474">
    <property type="entry name" value="CELL CYCLE PROTEIN"/>
    <property type="match status" value="1"/>
</dbReference>
<keyword evidence="6" id="KW-0573">Peptidoglycan synthesis</keyword>
<feature type="transmembrane region" description="Helical" evidence="16">
    <location>
        <begin position="342"/>
        <end position="363"/>
    </location>
</feature>
<evidence type="ECO:0000256" key="8">
    <source>
        <dbReference type="ARBA" id="ARBA00023136"/>
    </source>
</evidence>
<protein>
    <recommendedName>
        <fullName evidence="12">Probable peptidoglycan glycosyltransferase FtsW</fullName>
        <ecNumber evidence="14">2.4.99.28</ecNumber>
    </recommendedName>
    <alternativeName>
        <fullName evidence="13">Cell division protein FtsW</fullName>
    </alternativeName>
    <alternativeName>
        <fullName evidence="10">Cell wall polymerase</fullName>
    </alternativeName>
    <alternativeName>
        <fullName evidence="9">Peptidoglycan polymerase</fullName>
    </alternativeName>
</protein>
<evidence type="ECO:0000256" key="3">
    <source>
        <dbReference type="ARBA" id="ARBA00022679"/>
    </source>
</evidence>
<evidence type="ECO:0000256" key="2">
    <source>
        <dbReference type="ARBA" id="ARBA00022676"/>
    </source>
</evidence>
<evidence type="ECO:0000256" key="10">
    <source>
        <dbReference type="ARBA" id="ARBA00033270"/>
    </source>
</evidence>
<evidence type="ECO:0000256" key="6">
    <source>
        <dbReference type="ARBA" id="ARBA00022984"/>
    </source>
</evidence>
<feature type="transmembrane region" description="Helical" evidence="16">
    <location>
        <begin position="21"/>
        <end position="39"/>
    </location>
</feature>
<feature type="transmembrane region" description="Helical" evidence="16">
    <location>
        <begin position="276"/>
        <end position="297"/>
    </location>
</feature>
<dbReference type="RefSeq" id="WP_319843705.1">
    <property type="nucleotide sequence ID" value="NZ_JAXAFJ010000002.1"/>
</dbReference>
<comment type="subcellular location">
    <subcellularLocation>
        <location evidence="1">Membrane</location>
        <topology evidence="1">Multi-pass membrane protein</topology>
    </subcellularLocation>
</comment>
<dbReference type="EMBL" id="JAXAFJ010000002">
    <property type="protein sequence ID" value="MDX6805595.1"/>
    <property type="molecule type" value="Genomic_DNA"/>
</dbReference>
<keyword evidence="7 16" id="KW-1133">Transmembrane helix</keyword>
<gene>
    <name evidence="17" type="ORF">SCD90_05930</name>
</gene>
<organism evidence="17 18">
    <name type="scientific">Terrihabitans rhizophilus</name>
    <dbReference type="NCBI Taxonomy" id="3092662"/>
    <lineage>
        <taxon>Bacteria</taxon>
        <taxon>Pseudomonadati</taxon>
        <taxon>Pseudomonadota</taxon>
        <taxon>Alphaproteobacteria</taxon>
        <taxon>Hyphomicrobiales</taxon>
        <taxon>Terrihabitans</taxon>
    </lineage>
</organism>
<evidence type="ECO:0000256" key="11">
    <source>
        <dbReference type="ARBA" id="ARBA00038053"/>
    </source>
</evidence>
<keyword evidence="18" id="KW-1185">Reference proteome</keyword>
<feature type="transmembrane region" description="Helical" evidence="16">
    <location>
        <begin position="177"/>
        <end position="208"/>
    </location>
</feature>
<dbReference type="PANTHER" id="PTHR30474:SF2">
    <property type="entry name" value="PEPTIDOGLYCAN GLYCOSYLTRANSFERASE FTSW-RELATED"/>
    <property type="match status" value="1"/>
</dbReference>
<accession>A0ABU4RL92</accession>
<dbReference type="Proteomes" id="UP001274321">
    <property type="component" value="Unassembled WGS sequence"/>
</dbReference>
<evidence type="ECO:0000256" key="7">
    <source>
        <dbReference type="ARBA" id="ARBA00022989"/>
    </source>
</evidence>
<feature type="transmembrane region" description="Helical" evidence="16">
    <location>
        <begin position="84"/>
        <end position="102"/>
    </location>
</feature>
<keyword evidence="5" id="KW-0133">Cell shape</keyword>
<comment type="catalytic activity">
    <reaction evidence="15">
        <text>[GlcNAc-(1-&gt;4)-Mur2Ac(oyl-L-Ala-gamma-D-Glu-L-Lys-D-Ala-D-Ala)](n)-di-trans,octa-cis-undecaprenyl diphosphate + beta-D-GlcNAc-(1-&gt;4)-Mur2Ac(oyl-L-Ala-gamma-D-Glu-L-Lys-D-Ala-D-Ala)-di-trans,octa-cis-undecaprenyl diphosphate = [GlcNAc-(1-&gt;4)-Mur2Ac(oyl-L-Ala-gamma-D-Glu-L-Lys-D-Ala-D-Ala)](n+1)-di-trans,octa-cis-undecaprenyl diphosphate + di-trans,octa-cis-undecaprenyl diphosphate + H(+)</text>
        <dbReference type="Rhea" id="RHEA:23708"/>
        <dbReference type="Rhea" id="RHEA-COMP:9602"/>
        <dbReference type="Rhea" id="RHEA-COMP:9603"/>
        <dbReference type="ChEBI" id="CHEBI:15378"/>
        <dbReference type="ChEBI" id="CHEBI:58405"/>
        <dbReference type="ChEBI" id="CHEBI:60033"/>
        <dbReference type="ChEBI" id="CHEBI:78435"/>
        <dbReference type="EC" id="2.4.99.28"/>
    </reaction>
</comment>
<dbReference type="Pfam" id="PF01098">
    <property type="entry name" value="FTSW_RODA_SPOVE"/>
    <property type="match status" value="1"/>
</dbReference>
<dbReference type="InterPro" id="IPR001182">
    <property type="entry name" value="FtsW/RodA"/>
</dbReference>
<dbReference type="EC" id="2.4.99.28" evidence="14"/>
<evidence type="ECO:0000256" key="12">
    <source>
        <dbReference type="ARBA" id="ARBA00041185"/>
    </source>
</evidence>
<feature type="transmembrane region" description="Helical" evidence="16">
    <location>
        <begin position="146"/>
        <end position="165"/>
    </location>
</feature>
<comment type="caution">
    <text evidence="17">The sequence shown here is derived from an EMBL/GenBank/DDBJ whole genome shotgun (WGS) entry which is preliminary data.</text>
</comment>
<name>A0ABU4RL92_9HYPH</name>
<sequence length="385" mass="41787">MISRAERTRFGEWWWTIDKPLLAALGTLMVAGIVLSLAASPGVADRLNLDLFHFVNRQVMFLVPAVVLMFALSFLDLRGVRRTALIAFLIFYPLMIATLFIGPEIKGAHRWIQIGPLGLQPSEFVKPAFIVLASWLFAEGSRRGDVPGRLLSIALYGATIGILMLQPDFGQTVLISVVWGALFFLAGLSWVLMGGLAGLGIGGVFLAYEAFPHIRARLAKFTGSGAGSNENFQSERAFDSFVSGGWLGRGPGEGTVKRILPDAHTDFIFAVTGEEFGILFCLILLSLFAFVVLRGLWIAAQEDDPFTRFATSGLVMLFGLQSAINMAVNVQLMPAKGMTLPFISYGGSSLLSLALSMGMLLALTRRRPRSRITGGYSALPEGQYA</sequence>
<evidence type="ECO:0000256" key="16">
    <source>
        <dbReference type="SAM" id="Phobius"/>
    </source>
</evidence>
<evidence type="ECO:0000256" key="4">
    <source>
        <dbReference type="ARBA" id="ARBA00022692"/>
    </source>
</evidence>
<evidence type="ECO:0000313" key="17">
    <source>
        <dbReference type="EMBL" id="MDX6805595.1"/>
    </source>
</evidence>
<proteinExistence type="inferred from homology"/>
<keyword evidence="3" id="KW-0808">Transferase</keyword>
<comment type="similarity">
    <text evidence="11">Belongs to the SEDS family. FtsW subfamily.</text>
</comment>
<reference evidence="17 18" key="1">
    <citation type="submission" date="2023-11" db="EMBL/GenBank/DDBJ databases">
        <authorList>
            <person name="Bao R."/>
        </authorList>
    </citation>
    <scope>NUCLEOTIDE SEQUENCE [LARGE SCALE GENOMIC DNA]</scope>
    <source>
        <strain evidence="17 18">PJ23</strain>
    </source>
</reference>
<feature type="transmembrane region" description="Helical" evidence="16">
    <location>
        <begin position="59"/>
        <end position="77"/>
    </location>
</feature>
<feature type="transmembrane region" description="Helical" evidence="16">
    <location>
        <begin position="309"/>
        <end position="330"/>
    </location>
</feature>
<evidence type="ECO:0000256" key="15">
    <source>
        <dbReference type="ARBA" id="ARBA00049902"/>
    </source>
</evidence>
<evidence type="ECO:0000256" key="13">
    <source>
        <dbReference type="ARBA" id="ARBA00041418"/>
    </source>
</evidence>
<evidence type="ECO:0000256" key="14">
    <source>
        <dbReference type="ARBA" id="ARBA00044770"/>
    </source>
</evidence>
<evidence type="ECO:0000256" key="5">
    <source>
        <dbReference type="ARBA" id="ARBA00022960"/>
    </source>
</evidence>
<evidence type="ECO:0000313" key="18">
    <source>
        <dbReference type="Proteomes" id="UP001274321"/>
    </source>
</evidence>
<keyword evidence="8 16" id="KW-0472">Membrane</keyword>
<evidence type="ECO:0000256" key="1">
    <source>
        <dbReference type="ARBA" id="ARBA00004141"/>
    </source>
</evidence>